<comment type="caution">
    <text evidence="2">The sequence shown here is derived from an EMBL/GenBank/DDBJ whole genome shotgun (WGS) entry which is preliminary data.</text>
</comment>
<name>A0AAP0G3N2_9ASPA</name>
<protein>
    <submittedName>
        <fullName evidence="2">Uncharacterized protein</fullName>
    </submittedName>
</protein>
<keyword evidence="3" id="KW-1185">Reference proteome</keyword>
<feature type="compositionally biased region" description="Basic residues" evidence="1">
    <location>
        <begin position="55"/>
        <end position="64"/>
    </location>
</feature>
<dbReference type="EMBL" id="JBBWWQ010000011">
    <property type="protein sequence ID" value="KAK8935794.1"/>
    <property type="molecule type" value="Genomic_DNA"/>
</dbReference>
<evidence type="ECO:0000256" key="1">
    <source>
        <dbReference type="SAM" id="MobiDB-lite"/>
    </source>
</evidence>
<dbReference type="AlphaFoldDB" id="A0AAP0G3N2"/>
<reference evidence="2 3" key="1">
    <citation type="journal article" date="2022" name="Nat. Plants">
        <title>Genomes of leafy and leafless Platanthera orchids illuminate the evolution of mycoheterotrophy.</title>
        <authorList>
            <person name="Li M.H."/>
            <person name="Liu K.W."/>
            <person name="Li Z."/>
            <person name="Lu H.C."/>
            <person name="Ye Q.L."/>
            <person name="Zhang D."/>
            <person name="Wang J.Y."/>
            <person name="Li Y.F."/>
            <person name="Zhong Z.M."/>
            <person name="Liu X."/>
            <person name="Yu X."/>
            <person name="Liu D.K."/>
            <person name="Tu X.D."/>
            <person name="Liu B."/>
            <person name="Hao Y."/>
            <person name="Liao X.Y."/>
            <person name="Jiang Y.T."/>
            <person name="Sun W.H."/>
            <person name="Chen J."/>
            <person name="Chen Y.Q."/>
            <person name="Ai Y."/>
            <person name="Zhai J.W."/>
            <person name="Wu S.S."/>
            <person name="Zhou Z."/>
            <person name="Hsiao Y.Y."/>
            <person name="Wu W.L."/>
            <person name="Chen Y.Y."/>
            <person name="Lin Y.F."/>
            <person name="Hsu J.L."/>
            <person name="Li C.Y."/>
            <person name="Wang Z.W."/>
            <person name="Zhao X."/>
            <person name="Zhong W.Y."/>
            <person name="Ma X.K."/>
            <person name="Ma L."/>
            <person name="Huang J."/>
            <person name="Chen G.Z."/>
            <person name="Huang M.Z."/>
            <person name="Huang L."/>
            <person name="Peng D.H."/>
            <person name="Luo Y.B."/>
            <person name="Zou S.Q."/>
            <person name="Chen S.P."/>
            <person name="Lan S."/>
            <person name="Tsai W.C."/>
            <person name="Van de Peer Y."/>
            <person name="Liu Z.J."/>
        </authorList>
    </citation>
    <scope>NUCLEOTIDE SEQUENCE [LARGE SCALE GENOMIC DNA]</scope>
    <source>
        <strain evidence="2">Lor287</strain>
    </source>
</reference>
<feature type="region of interest" description="Disordered" evidence="1">
    <location>
        <begin position="44"/>
        <end position="64"/>
    </location>
</feature>
<proteinExistence type="predicted"/>
<organism evidence="2 3">
    <name type="scientific">Platanthera zijinensis</name>
    <dbReference type="NCBI Taxonomy" id="2320716"/>
    <lineage>
        <taxon>Eukaryota</taxon>
        <taxon>Viridiplantae</taxon>
        <taxon>Streptophyta</taxon>
        <taxon>Embryophyta</taxon>
        <taxon>Tracheophyta</taxon>
        <taxon>Spermatophyta</taxon>
        <taxon>Magnoliopsida</taxon>
        <taxon>Liliopsida</taxon>
        <taxon>Asparagales</taxon>
        <taxon>Orchidaceae</taxon>
        <taxon>Orchidoideae</taxon>
        <taxon>Orchideae</taxon>
        <taxon>Orchidinae</taxon>
        <taxon>Platanthera</taxon>
    </lineage>
</organism>
<evidence type="ECO:0000313" key="2">
    <source>
        <dbReference type="EMBL" id="KAK8935794.1"/>
    </source>
</evidence>
<evidence type="ECO:0000313" key="3">
    <source>
        <dbReference type="Proteomes" id="UP001418222"/>
    </source>
</evidence>
<sequence length="64" mass="7426">MNHHRSHLRRMSCEMTMLLFKAKSFGYRKSSGKECRSLRHLRRSLHPGGLAGRIRGTRPRSPGH</sequence>
<dbReference type="Proteomes" id="UP001418222">
    <property type="component" value="Unassembled WGS sequence"/>
</dbReference>
<gene>
    <name evidence="2" type="ORF">KSP39_PZI013594</name>
</gene>
<accession>A0AAP0G3N2</accession>